<organism evidence="1 2">
    <name type="scientific">Brassica cretica</name>
    <name type="common">Mustard</name>
    <dbReference type="NCBI Taxonomy" id="69181"/>
    <lineage>
        <taxon>Eukaryota</taxon>
        <taxon>Viridiplantae</taxon>
        <taxon>Streptophyta</taxon>
        <taxon>Embryophyta</taxon>
        <taxon>Tracheophyta</taxon>
        <taxon>Spermatophyta</taxon>
        <taxon>Magnoliopsida</taxon>
        <taxon>eudicotyledons</taxon>
        <taxon>Gunneridae</taxon>
        <taxon>Pentapetalae</taxon>
        <taxon>rosids</taxon>
        <taxon>malvids</taxon>
        <taxon>Brassicales</taxon>
        <taxon>Brassicaceae</taxon>
        <taxon>Brassiceae</taxon>
        <taxon>Brassica</taxon>
    </lineage>
</organism>
<dbReference type="AlphaFoldDB" id="A0A8S9SGI8"/>
<name>A0A8S9SGI8_BRACR</name>
<sequence>MLSAPEPVLDHTRISQYTVGSTALDPVSSPHGHPAHQSIPFSTSLVLIVSIKPLEPAPRIQIELIRSVQGILPYAVSRTRDHYLSNVTAECSTIVAFHQYTTPISTG</sequence>
<reference evidence="1" key="1">
    <citation type="submission" date="2019-12" db="EMBL/GenBank/DDBJ databases">
        <title>Genome sequencing and annotation of Brassica cretica.</title>
        <authorList>
            <person name="Studholme D.J."/>
            <person name="Sarris P."/>
        </authorList>
    </citation>
    <scope>NUCLEOTIDE SEQUENCE</scope>
    <source>
        <strain evidence="1">PFS-109/04</strain>
        <tissue evidence="1">Leaf</tissue>
    </source>
</reference>
<accession>A0A8S9SGI8</accession>
<dbReference type="Proteomes" id="UP000712600">
    <property type="component" value="Unassembled WGS sequence"/>
</dbReference>
<dbReference type="EMBL" id="QGKX02000004">
    <property type="protein sequence ID" value="KAF3599220.1"/>
    <property type="molecule type" value="Genomic_DNA"/>
</dbReference>
<evidence type="ECO:0000313" key="1">
    <source>
        <dbReference type="EMBL" id="KAF3599220.1"/>
    </source>
</evidence>
<protein>
    <submittedName>
        <fullName evidence="1">Uncharacterized protein</fullName>
    </submittedName>
</protein>
<gene>
    <name evidence="1" type="ORF">F2Q69_00033027</name>
</gene>
<proteinExistence type="predicted"/>
<evidence type="ECO:0000313" key="2">
    <source>
        <dbReference type="Proteomes" id="UP000712600"/>
    </source>
</evidence>
<comment type="caution">
    <text evidence="1">The sequence shown here is derived from an EMBL/GenBank/DDBJ whole genome shotgun (WGS) entry which is preliminary data.</text>
</comment>